<dbReference type="SUPFAM" id="SSF50939">
    <property type="entry name" value="Sialidases"/>
    <property type="match status" value="1"/>
</dbReference>
<gene>
    <name evidence="1" type="ORF">UFOPK2131_00224</name>
</gene>
<proteinExistence type="predicted"/>
<reference evidence="1" key="1">
    <citation type="submission" date="2020-05" db="EMBL/GenBank/DDBJ databases">
        <authorList>
            <person name="Chiriac C."/>
            <person name="Salcher M."/>
            <person name="Ghai R."/>
            <person name="Kavagutti S V."/>
        </authorList>
    </citation>
    <scope>NUCLEOTIDE SEQUENCE</scope>
</reference>
<evidence type="ECO:0000313" key="1">
    <source>
        <dbReference type="EMBL" id="CAB4630156.1"/>
    </source>
</evidence>
<accession>A0A6J6IZT1</accession>
<name>A0A6J6IZT1_9ZZZZ</name>
<dbReference type="InterPro" id="IPR036278">
    <property type="entry name" value="Sialidase_sf"/>
</dbReference>
<dbReference type="EMBL" id="CAEZVT010000008">
    <property type="protein sequence ID" value="CAB4630156.1"/>
    <property type="molecule type" value="Genomic_DNA"/>
</dbReference>
<sequence length="308" mass="33189">MVKIMKTKTTKLACAVATSALLGAMFLAPAQAAFAKSWSFSEDSVSLGLKGVSPHVQKTSKGDRLWRSDMVPTGTAVTICDNNGNCTQETFSTGSAGPVSDFTIAKAQSGWRAYFKSTDSTSQKIMSAPCTTDECLSFGTAVLTTTDMVVSKDQKAWGVPDAVTLPDGRVRIYIVESDMSSRTSCPESVASYISSDGISFTKETGWRLTGGYVDTEILSTKKNNWVMIVADGPGCGGSKDSRKPQQLYITTSKNGLKWATPKVLTKTDAGRLDPTGYEVKANTYRIYFAEGSITDNNYSIKRATLRLK</sequence>
<protein>
    <submittedName>
        <fullName evidence="1">Unannotated protein</fullName>
    </submittedName>
</protein>
<organism evidence="1">
    <name type="scientific">freshwater metagenome</name>
    <dbReference type="NCBI Taxonomy" id="449393"/>
    <lineage>
        <taxon>unclassified sequences</taxon>
        <taxon>metagenomes</taxon>
        <taxon>ecological metagenomes</taxon>
    </lineage>
</organism>
<dbReference type="AlphaFoldDB" id="A0A6J6IZT1"/>